<feature type="transmembrane region" description="Helical" evidence="1">
    <location>
        <begin position="200"/>
        <end position="218"/>
    </location>
</feature>
<organism evidence="3 4">
    <name type="scientific">Hamadaea flava</name>
    <dbReference type="NCBI Taxonomy" id="1742688"/>
    <lineage>
        <taxon>Bacteria</taxon>
        <taxon>Bacillati</taxon>
        <taxon>Actinomycetota</taxon>
        <taxon>Actinomycetes</taxon>
        <taxon>Micromonosporales</taxon>
        <taxon>Micromonosporaceae</taxon>
        <taxon>Hamadaea</taxon>
    </lineage>
</organism>
<evidence type="ECO:0000313" key="3">
    <source>
        <dbReference type="EMBL" id="MFC4130999.1"/>
    </source>
</evidence>
<feature type="transmembrane region" description="Helical" evidence="1">
    <location>
        <begin position="230"/>
        <end position="249"/>
    </location>
</feature>
<feature type="transmembrane region" description="Helical" evidence="1">
    <location>
        <begin position="145"/>
        <end position="168"/>
    </location>
</feature>
<evidence type="ECO:0000259" key="2">
    <source>
        <dbReference type="Pfam" id="PF01757"/>
    </source>
</evidence>
<keyword evidence="3" id="KW-0012">Acyltransferase</keyword>
<evidence type="ECO:0000256" key="1">
    <source>
        <dbReference type="SAM" id="Phobius"/>
    </source>
</evidence>
<dbReference type="Proteomes" id="UP001595816">
    <property type="component" value="Unassembled WGS sequence"/>
</dbReference>
<dbReference type="EMBL" id="JBHSAY010000005">
    <property type="protein sequence ID" value="MFC4130999.1"/>
    <property type="molecule type" value="Genomic_DNA"/>
</dbReference>
<keyword evidence="1" id="KW-1133">Transmembrane helix</keyword>
<feature type="transmembrane region" description="Helical" evidence="1">
    <location>
        <begin position="175"/>
        <end position="194"/>
    </location>
</feature>
<feature type="transmembrane region" description="Helical" evidence="1">
    <location>
        <begin position="310"/>
        <end position="333"/>
    </location>
</feature>
<keyword evidence="3" id="KW-0808">Transferase</keyword>
<comment type="caution">
    <text evidence="3">The sequence shown here is derived from an EMBL/GenBank/DDBJ whole genome shotgun (WGS) entry which is preliminary data.</text>
</comment>
<reference evidence="4" key="1">
    <citation type="journal article" date="2019" name="Int. J. Syst. Evol. Microbiol.">
        <title>The Global Catalogue of Microorganisms (GCM) 10K type strain sequencing project: providing services to taxonomists for standard genome sequencing and annotation.</title>
        <authorList>
            <consortium name="The Broad Institute Genomics Platform"/>
            <consortium name="The Broad Institute Genome Sequencing Center for Infectious Disease"/>
            <person name="Wu L."/>
            <person name="Ma J."/>
        </authorList>
    </citation>
    <scope>NUCLEOTIDE SEQUENCE [LARGE SCALE GENOMIC DNA]</scope>
    <source>
        <strain evidence="4">CGMCC 4.7289</strain>
    </source>
</reference>
<feature type="transmembrane region" description="Helical" evidence="1">
    <location>
        <begin position="23"/>
        <end position="44"/>
    </location>
</feature>
<dbReference type="GO" id="GO:0016746">
    <property type="term" value="F:acyltransferase activity"/>
    <property type="evidence" value="ECO:0007669"/>
    <property type="project" value="UniProtKB-KW"/>
</dbReference>
<dbReference type="EC" id="2.3.1.-" evidence="3"/>
<feature type="transmembrane region" description="Helical" evidence="1">
    <location>
        <begin position="269"/>
        <end position="289"/>
    </location>
</feature>
<proteinExistence type="predicted"/>
<feature type="domain" description="Acyltransferase 3" evidence="2">
    <location>
        <begin position="19"/>
        <end position="365"/>
    </location>
</feature>
<accession>A0ABV8LJL9</accession>
<feature type="transmembrane region" description="Helical" evidence="1">
    <location>
        <begin position="64"/>
        <end position="87"/>
    </location>
</feature>
<evidence type="ECO:0000313" key="4">
    <source>
        <dbReference type="Proteomes" id="UP001595816"/>
    </source>
</evidence>
<dbReference type="Pfam" id="PF01757">
    <property type="entry name" value="Acyl_transf_3"/>
    <property type="match status" value="1"/>
</dbReference>
<keyword evidence="4" id="KW-1185">Reference proteome</keyword>
<keyword evidence="1" id="KW-0812">Transmembrane</keyword>
<dbReference type="InterPro" id="IPR002656">
    <property type="entry name" value="Acyl_transf_3_dom"/>
</dbReference>
<feature type="transmembrane region" description="Helical" evidence="1">
    <location>
        <begin position="111"/>
        <end position="133"/>
    </location>
</feature>
<sequence>MSAPTAVTETTPKAGPRDNYVDFLRAASLIVVVLWHWAFTILTWESNGPQAGPHATSPLGFTHGFWLATWLFQVMPLFFYVGGYVHLRSWERARLSGVQIGDFVLRRIRKLAVPAVVVMLVWIAVGSAIGGYFKLEGIGRAVRLIISPLWFLAIYLMLIVLLPVSLWLHRRYGSLVLVWLGGAAMMIDVVRFNYHLEAAGWANMMLVWGLAHQAGFFYQKVVDAPRRADWTLLWAGLFGLVGLVGSGLYPGSMVGVPGERFSNMAPPTFVIVALLLFQIGVVELLRPTMQRVLLRPRWGKANDLINRFSLPLYLVHTTGLAIFLFLAWLLFGYEFTDRTDDLTIDLQWWLTRPLAVVGPLICTLPVIVLFSRIGVRREQGE</sequence>
<dbReference type="RefSeq" id="WP_253756764.1">
    <property type="nucleotide sequence ID" value="NZ_JAMZDZ010000001.1"/>
</dbReference>
<name>A0ABV8LJL9_9ACTN</name>
<gene>
    <name evidence="3" type="ORF">ACFOZ4_10330</name>
</gene>
<feature type="transmembrane region" description="Helical" evidence="1">
    <location>
        <begin position="353"/>
        <end position="375"/>
    </location>
</feature>
<keyword evidence="1" id="KW-0472">Membrane</keyword>
<protein>
    <submittedName>
        <fullName evidence="3">Acyltransferase</fullName>
        <ecNumber evidence="3">2.3.1.-</ecNumber>
    </submittedName>
</protein>